<dbReference type="InterPro" id="IPR001965">
    <property type="entry name" value="Znf_PHD"/>
</dbReference>
<feature type="region of interest" description="Disordered" evidence="4">
    <location>
        <begin position="332"/>
        <end position="426"/>
    </location>
</feature>
<feature type="compositionally biased region" description="Polar residues" evidence="4">
    <location>
        <begin position="393"/>
        <end position="402"/>
    </location>
</feature>
<dbReference type="Proteomes" id="UP000321570">
    <property type="component" value="Unassembled WGS sequence"/>
</dbReference>
<dbReference type="GO" id="GO:0008270">
    <property type="term" value="F:zinc ion binding"/>
    <property type="evidence" value="ECO:0007669"/>
    <property type="project" value="UniProtKB-KW"/>
</dbReference>
<dbReference type="PANTHER" id="PTHR12420">
    <property type="entry name" value="PHD FINGER PROTEIN"/>
    <property type="match status" value="1"/>
</dbReference>
<proteinExistence type="predicted"/>
<gene>
    <name evidence="6" type="ORF">WMSIL1_LOCUS9389</name>
</gene>
<evidence type="ECO:0000313" key="7">
    <source>
        <dbReference type="Proteomes" id="UP000321570"/>
    </source>
</evidence>
<evidence type="ECO:0000313" key="6">
    <source>
        <dbReference type="EMBL" id="VUZ50493.1"/>
    </source>
</evidence>
<dbReference type="InterPro" id="IPR034732">
    <property type="entry name" value="EPHD"/>
</dbReference>
<evidence type="ECO:0000256" key="3">
    <source>
        <dbReference type="ARBA" id="ARBA00022833"/>
    </source>
</evidence>
<dbReference type="EMBL" id="CABIJS010000377">
    <property type="protein sequence ID" value="VUZ50493.1"/>
    <property type="molecule type" value="Genomic_DNA"/>
</dbReference>
<keyword evidence="1" id="KW-0479">Metal-binding</keyword>
<dbReference type="Pfam" id="PF13771">
    <property type="entry name" value="zf-HC5HC2H"/>
    <property type="match status" value="1"/>
</dbReference>
<evidence type="ECO:0000256" key="1">
    <source>
        <dbReference type="ARBA" id="ARBA00022723"/>
    </source>
</evidence>
<dbReference type="AlphaFoldDB" id="A0A564YUW5"/>
<dbReference type="Gene3D" id="3.30.40.10">
    <property type="entry name" value="Zinc/RING finger domain, C3HC4 (zinc finger)"/>
    <property type="match status" value="1"/>
</dbReference>
<evidence type="ECO:0000259" key="5">
    <source>
        <dbReference type="PROSITE" id="PS51805"/>
    </source>
</evidence>
<dbReference type="SMART" id="SM00249">
    <property type="entry name" value="PHD"/>
    <property type="match status" value="1"/>
</dbReference>
<keyword evidence="3" id="KW-0862">Zinc</keyword>
<accession>A0A564YUW5</accession>
<reference evidence="6 7" key="1">
    <citation type="submission" date="2019-07" db="EMBL/GenBank/DDBJ databases">
        <authorList>
            <person name="Jastrzebski P J."/>
            <person name="Paukszto L."/>
            <person name="Jastrzebski P J."/>
        </authorList>
    </citation>
    <scope>NUCLEOTIDE SEQUENCE [LARGE SCALE GENOMIC DNA]</scope>
    <source>
        <strain evidence="6 7">WMS-il1</strain>
    </source>
</reference>
<evidence type="ECO:0000256" key="2">
    <source>
        <dbReference type="ARBA" id="ARBA00022771"/>
    </source>
</evidence>
<feature type="domain" description="PHD-type" evidence="5">
    <location>
        <begin position="6"/>
        <end position="128"/>
    </location>
</feature>
<dbReference type="InterPro" id="IPR051188">
    <property type="entry name" value="PHD-type_Zinc_Finger"/>
</dbReference>
<sequence length="426" mass="48378">MSSDAGGVCELCKSLSSNPVLGEIVEHAGLRTHLNCLYTASGLTQKINPDKKDNITNDRFFFGFEIQDIKEEIRRGRQLRCFYCDKTGACVGCISKKCRATYHLPCLFESKGFVSFDTTFDAFCYRHRPKQDLSQRLITYEEEAPTCCVCLFSIIPETSSLSPTVKKVISECNRGLATLNISEPSSSTMVRSRRLTQWKGPSREASDPLQDIPKDLRCLKWLRPVLEGSHRIPFHRRSITIPAFDFWSHGIIHGGCCRPAWMHRDCIAGYGRSAGLHHLKCPFCSDTKTFIPTVVRYGVWVPDRDASWELEPPTEESEPPVEQVEQVSFAIPGPDSSQGISFSRPEETHPAPTSAVETSHVRSRRHTTSSRSGVSSLRHHNRERRSHRHRPSFQSHPSSKKSCLTEVEEYDDENKENIEPRSFLYR</sequence>
<evidence type="ECO:0000256" key="4">
    <source>
        <dbReference type="SAM" id="MobiDB-lite"/>
    </source>
</evidence>
<organism evidence="6 7">
    <name type="scientific">Hymenolepis diminuta</name>
    <name type="common">Rat tapeworm</name>
    <dbReference type="NCBI Taxonomy" id="6216"/>
    <lineage>
        <taxon>Eukaryota</taxon>
        <taxon>Metazoa</taxon>
        <taxon>Spiralia</taxon>
        <taxon>Lophotrochozoa</taxon>
        <taxon>Platyhelminthes</taxon>
        <taxon>Cestoda</taxon>
        <taxon>Eucestoda</taxon>
        <taxon>Cyclophyllidea</taxon>
        <taxon>Hymenolepididae</taxon>
        <taxon>Hymenolepis</taxon>
    </lineage>
</organism>
<dbReference type="GO" id="GO:0005634">
    <property type="term" value="C:nucleus"/>
    <property type="evidence" value="ECO:0007669"/>
    <property type="project" value="TreeGrafter"/>
</dbReference>
<keyword evidence="2" id="KW-0863">Zinc-finger</keyword>
<keyword evidence="7" id="KW-1185">Reference proteome</keyword>
<dbReference type="PANTHER" id="PTHR12420:SF42">
    <property type="entry name" value="G2_M PHASE-SPECIFIC E3 UBIQUITIN-PROTEIN LIGASE"/>
    <property type="match status" value="1"/>
</dbReference>
<dbReference type="InterPro" id="IPR013083">
    <property type="entry name" value="Znf_RING/FYVE/PHD"/>
</dbReference>
<protein>
    <recommendedName>
        <fullName evidence="5">PHD-type domain-containing protein</fullName>
    </recommendedName>
</protein>
<dbReference type="PROSITE" id="PS51805">
    <property type="entry name" value="EPHD"/>
    <property type="match status" value="1"/>
</dbReference>
<name>A0A564YUW5_HYMDI</name>
<feature type="compositionally biased region" description="Basic residues" evidence="4">
    <location>
        <begin position="377"/>
        <end position="391"/>
    </location>
</feature>